<gene>
    <name evidence="1" type="ORF">IQ247_04475</name>
</gene>
<comment type="caution">
    <text evidence="1">The sequence shown here is derived from an EMBL/GenBank/DDBJ whole genome shotgun (WGS) entry which is preliminary data.</text>
</comment>
<name>A0A8J7F036_9CYAN</name>
<sequence length="162" mass="18934">MSVFNSSRDSTDFYHATEHLQVFADNIFYQEAERKKWFKQTRSALKKGKINSIIQEMNKLSLEFTGERRKNVDREINYFIKGNREGRFNYHKISFLKLPIGSGAVESLIRQAVNLRLKGNSKFWLKENAEIMLHARCQWIAGSWNKFCDSILTALVKPIQLA</sequence>
<dbReference type="EMBL" id="JADEWL010000009">
    <property type="protein sequence ID" value="MBE9211980.1"/>
    <property type="molecule type" value="Genomic_DNA"/>
</dbReference>
<accession>A0A8J7F036</accession>
<reference evidence="1" key="1">
    <citation type="submission" date="2020-10" db="EMBL/GenBank/DDBJ databases">
        <authorList>
            <person name="Castelo-Branco R."/>
            <person name="Eusebio N."/>
            <person name="Adriana R."/>
            <person name="Vieira A."/>
            <person name="Brugerolle De Fraissinette N."/>
            <person name="Rezende De Castro R."/>
            <person name="Schneider M.P."/>
            <person name="Vasconcelos V."/>
            <person name="Leao P.N."/>
        </authorList>
    </citation>
    <scope>NUCLEOTIDE SEQUENCE</scope>
    <source>
        <strain evidence="1">LEGE 06105</strain>
    </source>
</reference>
<organism evidence="1 2">
    <name type="scientific">Plectonema cf. radiosum LEGE 06105</name>
    <dbReference type="NCBI Taxonomy" id="945769"/>
    <lineage>
        <taxon>Bacteria</taxon>
        <taxon>Bacillati</taxon>
        <taxon>Cyanobacteriota</taxon>
        <taxon>Cyanophyceae</taxon>
        <taxon>Oscillatoriophycideae</taxon>
        <taxon>Oscillatoriales</taxon>
        <taxon>Microcoleaceae</taxon>
        <taxon>Plectonema</taxon>
    </lineage>
</organism>
<proteinExistence type="predicted"/>
<evidence type="ECO:0000313" key="1">
    <source>
        <dbReference type="EMBL" id="MBE9211980.1"/>
    </source>
</evidence>
<keyword evidence="2" id="KW-1185">Reference proteome</keyword>
<dbReference type="AlphaFoldDB" id="A0A8J7F036"/>
<evidence type="ECO:0000313" key="2">
    <source>
        <dbReference type="Proteomes" id="UP000620559"/>
    </source>
</evidence>
<protein>
    <submittedName>
        <fullName evidence="1">Uncharacterized protein</fullName>
    </submittedName>
</protein>
<dbReference type="Proteomes" id="UP000620559">
    <property type="component" value="Unassembled WGS sequence"/>
</dbReference>